<protein>
    <submittedName>
        <fullName evidence="1">Uncharacterized protein</fullName>
    </submittedName>
</protein>
<keyword evidence="2" id="KW-1185">Reference proteome</keyword>
<evidence type="ECO:0000313" key="2">
    <source>
        <dbReference type="Proteomes" id="UP000489600"/>
    </source>
</evidence>
<name>A0A565CSQ5_9BRAS</name>
<comment type="caution">
    <text evidence="1">The sequence shown here is derived from an EMBL/GenBank/DDBJ whole genome shotgun (WGS) entry which is preliminary data.</text>
</comment>
<reference evidence="1" key="1">
    <citation type="submission" date="2019-07" db="EMBL/GenBank/DDBJ databases">
        <authorList>
            <person name="Dittberner H."/>
        </authorList>
    </citation>
    <scope>NUCLEOTIDE SEQUENCE [LARGE SCALE GENOMIC DNA]</scope>
</reference>
<dbReference type="AlphaFoldDB" id="A0A565CSQ5"/>
<accession>A0A565CSQ5</accession>
<sequence length="374" mass="42360">MDNSPIPNNENPNSVTFNHSHAYLIISSLLSFPDSSPISIGSSFDRVLECFERSGDRISRRVPPAMSLSIGDLRADDGKLPDCFERSVGRISRRVPPAMSLSMGDIGADDGKLLDSTEADMEDGYTAEERAFYWTGVQKSGMFDVEGLMNKSNRPPHRGLTPFYADYPTEIVLYAKFGIHWYNMLQTGIVDEGFDIRSVCCFLARPKDGPQGNADAGPQAQENPLEEEPPEPYNYGAIILPEWPSENALRDKNRYYLLKKSDLQKYDQVRLYLEIAFVKANRKLKNPDLTKLFITRAAVETRQENVQPPSERLKAVNAVFYIKYKYHPNNGRARKGVRIHKPPRDRIAVTKRTLDKHSGRITLTFDTCLSETFL</sequence>
<dbReference type="PANTHER" id="PTHR31260">
    <property type="entry name" value="CYSTATIN/MONELLIN SUPERFAMILY PROTEIN"/>
    <property type="match status" value="1"/>
</dbReference>
<proteinExistence type="predicted"/>
<evidence type="ECO:0000313" key="1">
    <source>
        <dbReference type="EMBL" id="VVB16637.1"/>
    </source>
</evidence>
<dbReference type="PANTHER" id="PTHR31260:SF65">
    <property type="entry name" value="BNAANNG28850D PROTEIN"/>
    <property type="match status" value="1"/>
</dbReference>
<dbReference type="EMBL" id="CABITT030000008">
    <property type="protein sequence ID" value="VVB16637.1"/>
    <property type="molecule type" value="Genomic_DNA"/>
</dbReference>
<dbReference type="Pfam" id="PF04776">
    <property type="entry name" value="protein_MS5"/>
    <property type="match status" value="1"/>
</dbReference>
<dbReference type="Proteomes" id="UP000489600">
    <property type="component" value="Unassembled WGS sequence"/>
</dbReference>
<organism evidence="1 2">
    <name type="scientific">Arabis nemorensis</name>
    <dbReference type="NCBI Taxonomy" id="586526"/>
    <lineage>
        <taxon>Eukaryota</taxon>
        <taxon>Viridiplantae</taxon>
        <taxon>Streptophyta</taxon>
        <taxon>Embryophyta</taxon>
        <taxon>Tracheophyta</taxon>
        <taxon>Spermatophyta</taxon>
        <taxon>Magnoliopsida</taxon>
        <taxon>eudicotyledons</taxon>
        <taxon>Gunneridae</taxon>
        <taxon>Pentapetalae</taxon>
        <taxon>rosids</taxon>
        <taxon>malvids</taxon>
        <taxon>Brassicales</taxon>
        <taxon>Brassicaceae</taxon>
        <taxon>Arabideae</taxon>
        <taxon>Arabis</taxon>
    </lineage>
</organism>
<gene>
    <name evidence="1" type="ORF">ANE_LOCUS27081</name>
</gene>
<dbReference type="InterPro" id="IPR006462">
    <property type="entry name" value="MS5"/>
</dbReference>